<proteinExistence type="predicted"/>
<dbReference type="OrthoDB" id="18359at2"/>
<reference evidence="1 2" key="1">
    <citation type="submission" date="2016-01" db="EMBL/GenBank/DDBJ databases">
        <title>Whole genome sequencing of Bhargavaea cecembensis T14.</title>
        <authorList>
            <person name="Hong K.W."/>
        </authorList>
    </citation>
    <scope>NUCLEOTIDE SEQUENCE [LARGE SCALE GENOMIC DNA]</scope>
    <source>
        <strain evidence="1 2">T14</strain>
    </source>
</reference>
<gene>
    <name evidence="1" type="ORF">AV656_09710</name>
</gene>
<accession>A0A163F2J4</accession>
<dbReference type="Proteomes" id="UP000076490">
    <property type="component" value="Unassembled WGS sequence"/>
</dbReference>
<organism evidence="1 2">
    <name type="scientific">Bhargavaea cecembensis</name>
    <dbReference type="NCBI Taxonomy" id="394098"/>
    <lineage>
        <taxon>Bacteria</taxon>
        <taxon>Bacillati</taxon>
        <taxon>Bacillota</taxon>
        <taxon>Bacilli</taxon>
        <taxon>Bacillales</taxon>
        <taxon>Caryophanaceae</taxon>
        <taxon>Bhargavaea</taxon>
    </lineage>
</organism>
<evidence type="ECO:0000313" key="1">
    <source>
        <dbReference type="EMBL" id="KZE37797.1"/>
    </source>
</evidence>
<protein>
    <recommendedName>
        <fullName evidence="3">NERD domain-containing protein</fullName>
    </recommendedName>
</protein>
<sequence>MSKINNSLLPFKDIRDLEREMEESLTNIREIISNVNPLITLVKLYEIKLFQHLGDIEASVHGNVKPSDNKLLDFTQSLIVTSEVNFGTSSLDKDEINRYVEEIDKLFTVASIYVNIVPKDELIQYSQGMQMNVSGTLYPYLEKEHFTDLLTPYTDLLKEVFNITSSEIVDGLLAISSQLRTMGFIETLLDSGASLEEDIADDVFLKRAEYFNVERITGWPLEFIKELSLQQGESKGFYEDNIQVMIKESPIKYKPFICLAGRYYCFSIDNLIDNFYRTVLRALRRKQGSTSNIINNIQQNLSEALPFKLFREILPTSQMFQSIYYKAPVGADGKNEWCECDGIILFDDVMIIIEVKGGALSPVSPFSDEEAYKKSLNELAKNPYEQSLRLFEEYNKSRKIDIYYKKSRKKYELITSIENINFVQACCVTLDDFNEIASRIEKTEYIRNSDLPVWCISVNDLRVYPQVFDSPSLFLNYLYQRSNATKNPYIKLNDELDHIGMYFAYNDYSTRIKEIATENGEGEVFIASHRDEIDAYMARKINSLHDDEGESGIFLDFLIGPAPKPKQEMDPTFEQLINVLDRTENYLCIRAARYLLLLDDFTRKSISDFISSRSNRLLDFRNQKAILTPYAAYNYKKEDRITELPVVMVFLLRASSKLFKDVVQRKSFLMERVLYEDEPVYCILLGINKNKELKKAITHIIGPEQFQMLPESAYVSLQKNRAKIESSRKTREL</sequence>
<comment type="caution">
    <text evidence="1">The sequence shown here is derived from an EMBL/GenBank/DDBJ whole genome shotgun (WGS) entry which is preliminary data.</text>
</comment>
<dbReference type="AlphaFoldDB" id="A0A163F2J4"/>
<name>A0A163F2J4_9BACL</name>
<dbReference type="RefSeq" id="WP_063181532.1">
    <property type="nucleotide sequence ID" value="NZ_LQNT01000010.1"/>
</dbReference>
<evidence type="ECO:0008006" key="3">
    <source>
        <dbReference type="Google" id="ProtNLM"/>
    </source>
</evidence>
<evidence type="ECO:0000313" key="2">
    <source>
        <dbReference type="Proteomes" id="UP000076490"/>
    </source>
</evidence>
<dbReference type="EMBL" id="LQNT01000010">
    <property type="protein sequence ID" value="KZE37797.1"/>
    <property type="molecule type" value="Genomic_DNA"/>
</dbReference>